<comment type="caution">
    <text evidence="1">The sequence shown here is derived from an EMBL/GenBank/DDBJ whole genome shotgun (WGS) entry which is preliminary data.</text>
</comment>
<organism evidence="1 2">
    <name type="scientific">Durusdinium trenchii</name>
    <dbReference type="NCBI Taxonomy" id="1381693"/>
    <lineage>
        <taxon>Eukaryota</taxon>
        <taxon>Sar</taxon>
        <taxon>Alveolata</taxon>
        <taxon>Dinophyceae</taxon>
        <taxon>Suessiales</taxon>
        <taxon>Symbiodiniaceae</taxon>
        <taxon>Durusdinium</taxon>
    </lineage>
</organism>
<evidence type="ECO:0000313" key="1">
    <source>
        <dbReference type="EMBL" id="CAK9097703.1"/>
    </source>
</evidence>
<dbReference type="Proteomes" id="UP001642464">
    <property type="component" value="Unassembled WGS sequence"/>
</dbReference>
<name>A0ABP0RD68_9DINO</name>
<proteinExistence type="predicted"/>
<protein>
    <submittedName>
        <fullName evidence="1">Uncharacterized protein</fullName>
    </submittedName>
</protein>
<sequence length="103" mass="11919">MAPREDGSYLVPSQFVEMWKDQSDGGGRDQIKQLWNQVGGDKEAFKATAKKRVESVQESDLWVDGKFMSEKNMVEEGFEPKDRYEKHVNVYWVEEQMVAALTN</sequence>
<evidence type="ECO:0000313" key="2">
    <source>
        <dbReference type="Proteomes" id="UP001642464"/>
    </source>
</evidence>
<dbReference type="EMBL" id="CAXAMM010041162">
    <property type="protein sequence ID" value="CAK9097703.1"/>
    <property type="molecule type" value="Genomic_DNA"/>
</dbReference>
<reference evidence="1 2" key="1">
    <citation type="submission" date="2024-02" db="EMBL/GenBank/DDBJ databases">
        <authorList>
            <person name="Chen Y."/>
            <person name="Shah S."/>
            <person name="Dougan E. K."/>
            <person name="Thang M."/>
            <person name="Chan C."/>
        </authorList>
    </citation>
    <scope>NUCLEOTIDE SEQUENCE [LARGE SCALE GENOMIC DNA]</scope>
</reference>
<keyword evidence="2" id="KW-1185">Reference proteome</keyword>
<gene>
    <name evidence="1" type="ORF">SCF082_LOCUS45835</name>
</gene>
<accession>A0ABP0RD68</accession>